<feature type="compositionally biased region" description="Basic and acidic residues" evidence="1">
    <location>
        <begin position="11"/>
        <end position="22"/>
    </location>
</feature>
<dbReference type="RefSeq" id="WP_241447124.1">
    <property type="nucleotide sequence ID" value="NZ_JAKZHW010000001.1"/>
</dbReference>
<sequence>MQMQTGQADYYRARERAERKAAETAQCPQARRAHEEMANAYALMIEANVNPQPSLAGSASSF</sequence>
<dbReference type="EMBL" id="JAKZHW010000001">
    <property type="protein sequence ID" value="MCH8616321.1"/>
    <property type="molecule type" value="Genomic_DNA"/>
</dbReference>
<gene>
    <name evidence="2" type="ORF">LZ016_09435</name>
</gene>
<keyword evidence="3" id="KW-1185">Reference proteome</keyword>
<dbReference type="Proteomes" id="UP001203058">
    <property type="component" value="Unassembled WGS sequence"/>
</dbReference>
<proteinExistence type="predicted"/>
<feature type="region of interest" description="Disordered" evidence="1">
    <location>
        <begin position="1"/>
        <end position="30"/>
    </location>
</feature>
<evidence type="ECO:0000313" key="3">
    <source>
        <dbReference type="Proteomes" id="UP001203058"/>
    </source>
</evidence>
<reference evidence="2 3" key="1">
    <citation type="submission" date="2022-03" db="EMBL/GenBank/DDBJ databases">
        <authorList>
            <person name="Jo J.-H."/>
            <person name="Im W.-T."/>
        </authorList>
    </citation>
    <scope>NUCLEOTIDE SEQUENCE [LARGE SCALE GENOMIC DNA]</scope>
    <source>
        <strain evidence="2 3">SM33</strain>
    </source>
</reference>
<name>A0ABS9VMW1_9SPHN</name>
<organism evidence="2 3">
    <name type="scientific">Sphingomonas telluris</name>
    <dbReference type="NCBI Taxonomy" id="2907998"/>
    <lineage>
        <taxon>Bacteria</taxon>
        <taxon>Pseudomonadati</taxon>
        <taxon>Pseudomonadota</taxon>
        <taxon>Alphaproteobacteria</taxon>
        <taxon>Sphingomonadales</taxon>
        <taxon>Sphingomonadaceae</taxon>
        <taxon>Sphingomonas</taxon>
    </lineage>
</organism>
<protein>
    <submittedName>
        <fullName evidence="2">Uncharacterized protein</fullName>
    </submittedName>
</protein>
<comment type="caution">
    <text evidence="2">The sequence shown here is derived from an EMBL/GenBank/DDBJ whole genome shotgun (WGS) entry which is preliminary data.</text>
</comment>
<evidence type="ECO:0000256" key="1">
    <source>
        <dbReference type="SAM" id="MobiDB-lite"/>
    </source>
</evidence>
<accession>A0ABS9VMW1</accession>
<evidence type="ECO:0000313" key="2">
    <source>
        <dbReference type="EMBL" id="MCH8616321.1"/>
    </source>
</evidence>